<feature type="transmembrane region" description="Helical" evidence="11">
    <location>
        <begin position="37"/>
        <end position="58"/>
    </location>
</feature>
<proteinExistence type="inferred from homology"/>
<dbReference type="PRINTS" id="PR00237">
    <property type="entry name" value="GPCRRHODOPSN"/>
</dbReference>
<dbReference type="CDD" id="cd14978">
    <property type="entry name" value="7tmA_FMRFamide_R-like"/>
    <property type="match status" value="1"/>
</dbReference>
<protein>
    <recommendedName>
        <fullName evidence="12">G-protein coupled receptors family 1 profile domain-containing protein</fullName>
    </recommendedName>
</protein>
<feature type="domain" description="G-protein coupled receptors family 1 profile" evidence="12">
    <location>
        <begin position="49"/>
        <end position="350"/>
    </location>
</feature>
<dbReference type="PANTHER" id="PTHR24243">
    <property type="entry name" value="G-PROTEIN COUPLED RECEPTOR"/>
    <property type="match status" value="1"/>
</dbReference>
<comment type="caution">
    <text evidence="13">The sequence shown here is derived from an EMBL/GenBank/DDBJ whole genome shotgun (WGS) entry which is preliminary data.</text>
</comment>
<keyword evidence="8 9" id="KW-0807">Transducer</keyword>
<gene>
    <name evidence="13" type="ORF">ONE63_010201</name>
</gene>
<evidence type="ECO:0000256" key="7">
    <source>
        <dbReference type="ARBA" id="ARBA00023170"/>
    </source>
</evidence>
<feature type="transmembrane region" description="Helical" evidence="11">
    <location>
        <begin position="70"/>
        <end position="90"/>
    </location>
</feature>
<evidence type="ECO:0000256" key="8">
    <source>
        <dbReference type="ARBA" id="ARBA00023224"/>
    </source>
</evidence>
<dbReference type="PROSITE" id="PS50262">
    <property type="entry name" value="G_PROTEIN_RECEP_F1_2"/>
    <property type="match status" value="1"/>
</dbReference>
<evidence type="ECO:0000256" key="4">
    <source>
        <dbReference type="ARBA" id="ARBA00022989"/>
    </source>
</evidence>
<name>A0AAV7XH37_9NEOP</name>
<reference evidence="13" key="1">
    <citation type="submission" date="2022-12" db="EMBL/GenBank/DDBJ databases">
        <title>Chromosome-level genome assembly of the bean flower thrips Megalurothrips usitatus.</title>
        <authorList>
            <person name="Ma L."/>
            <person name="Liu Q."/>
            <person name="Li H."/>
            <person name="Cai W."/>
        </authorList>
    </citation>
    <scope>NUCLEOTIDE SEQUENCE</scope>
    <source>
        <strain evidence="13">Cailab_2022a</strain>
    </source>
</reference>
<dbReference type="InterPro" id="IPR000276">
    <property type="entry name" value="GPCR_Rhodpsn"/>
</dbReference>
<dbReference type="Gene3D" id="1.20.1070.10">
    <property type="entry name" value="Rhodopsin 7-helix transmembrane proteins"/>
    <property type="match status" value="1"/>
</dbReference>
<dbReference type="GO" id="GO:0004930">
    <property type="term" value="F:G protein-coupled receptor activity"/>
    <property type="evidence" value="ECO:0007669"/>
    <property type="project" value="UniProtKB-KW"/>
</dbReference>
<keyword evidence="5 9" id="KW-0297">G-protein coupled receptor</keyword>
<evidence type="ECO:0000256" key="10">
    <source>
        <dbReference type="SAM" id="MobiDB-lite"/>
    </source>
</evidence>
<evidence type="ECO:0000256" key="1">
    <source>
        <dbReference type="ARBA" id="ARBA00004141"/>
    </source>
</evidence>
<keyword evidence="7 9" id="KW-0675">Receptor</keyword>
<dbReference type="EMBL" id="JAPTSV010000008">
    <property type="protein sequence ID" value="KAJ1525386.1"/>
    <property type="molecule type" value="Genomic_DNA"/>
</dbReference>
<keyword evidence="3 9" id="KW-0812">Transmembrane</keyword>
<dbReference type="Pfam" id="PF00001">
    <property type="entry name" value="7tm_1"/>
    <property type="match status" value="1"/>
</dbReference>
<keyword evidence="4 11" id="KW-1133">Transmembrane helix</keyword>
<accession>A0AAV7XH37</accession>
<dbReference type="AlphaFoldDB" id="A0AAV7XH37"/>
<organism evidence="13 14">
    <name type="scientific">Megalurothrips usitatus</name>
    <name type="common">bean blossom thrips</name>
    <dbReference type="NCBI Taxonomy" id="439358"/>
    <lineage>
        <taxon>Eukaryota</taxon>
        <taxon>Metazoa</taxon>
        <taxon>Ecdysozoa</taxon>
        <taxon>Arthropoda</taxon>
        <taxon>Hexapoda</taxon>
        <taxon>Insecta</taxon>
        <taxon>Pterygota</taxon>
        <taxon>Neoptera</taxon>
        <taxon>Paraneoptera</taxon>
        <taxon>Thysanoptera</taxon>
        <taxon>Terebrantia</taxon>
        <taxon>Thripoidea</taxon>
        <taxon>Thripidae</taxon>
        <taxon>Megalurothrips</taxon>
    </lineage>
</organism>
<dbReference type="Proteomes" id="UP001075354">
    <property type="component" value="Chromosome 8"/>
</dbReference>
<sequence length="433" mass="46913">MAEGSGEALGWNTDASSSNGTLAGPAPDPVLYAIQLWFTPVLVTLGSLGNCLCVIVFFSTKLKKLSSSYYLSALAISDTCALVSVAATWFDLVDIPFFNTEGFCQLFVYMKCVCSFLSVWFVVAFTVERFVAVSYPLQRLSMCTVARARAILASLTIAGLGLYSPFLFISGVVPMPASPAALADDAAAAASTAAPGACTLLEQWHRLGKLLNYADICLTLLLPVLLILSLNACIARTVWRLARARKDLTNQNTQHVLPTLNGGGAGGNGSAGGTSTRPGGTQSKVTEMLLIVSTVFIALNLPSYFIRLYIFVNDLEATPRDEGAYLRTAILQNYFNVLFDANFGINFVLYCVSGQNFRRALFGMCGLRSRRTDTTVLTVVSEVARAGSLNRGRNVSSFRYIRDQRSCQELMSLAKDHHHEGNGYHADVEKTHL</sequence>
<evidence type="ECO:0000256" key="2">
    <source>
        <dbReference type="ARBA" id="ARBA00010663"/>
    </source>
</evidence>
<dbReference type="PROSITE" id="PS00237">
    <property type="entry name" value="G_PROTEIN_RECEP_F1_1"/>
    <property type="match status" value="1"/>
</dbReference>
<comment type="subcellular location">
    <subcellularLocation>
        <location evidence="1">Membrane</location>
        <topology evidence="1">Multi-pass membrane protein</topology>
    </subcellularLocation>
</comment>
<keyword evidence="6 11" id="KW-0472">Membrane</keyword>
<evidence type="ECO:0000256" key="11">
    <source>
        <dbReference type="SAM" id="Phobius"/>
    </source>
</evidence>
<feature type="transmembrane region" description="Helical" evidence="11">
    <location>
        <begin position="148"/>
        <end position="169"/>
    </location>
</feature>
<evidence type="ECO:0000256" key="9">
    <source>
        <dbReference type="RuleBase" id="RU000688"/>
    </source>
</evidence>
<feature type="transmembrane region" description="Helical" evidence="11">
    <location>
        <begin position="210"/>
        <end position="235"/>
    </location>
</feature>
<dbReference type="GO" id="GO:0005886">
    <property type="term" value="C:plasma membrane"/>
    <property type="evidence" value="ECO:0007669"/>
    <property type="project" value="TreeGrafter"/>
</dbReference>
<evidence type="ECO:0000259" key="12">
    <source>
        <dbReference type="PROSITE" id="PS50262"/>
    </source>
</evidence>
<evidence type="ECO:0000256" key="3">
    <source>
        <dbReference type="ARBA" id="ARBA00022692"/>
    </source>
</evidence>
<evidence type="ECO:0000256" key="6">
    <source>
        <dbReference type="ARBA" id="ARBA00023136"/>
    </source>
</evidence>
<feature type="compositionally biased region" description="Gly residues" evidence="10">
    <location>
        <begin position="261"/>
        <end position="272"/>
    </location>
</feature>
<dbReference type="SUPFAM" id="SSF81321">
    <property type="entry name" value="Family A G protein-coupled receptor-like"/>
    <property type="match status" value="1"/>
</dbReference>
<evidence type="ECO:0000313" key="14">
    <source>
        <dbReference type="Proteomes" id="UP001075354"/>
    </source>
</evidence>
<feature type="transmembrane region" description="Helical" evidence="11">
    <location>
        <begin position="288"/>
        <end position="310"/>
    </location>
</feature>
<dbReference type="InterPro" id="IPR017452">
    <property type="entry name" value="GPCR_Rhodpsn_7TM"/>
</dbReference>
<comment type="similarity">
    <text evidence="2 9">Belongs to the G-protein coupled receptor 1 family.</text>
</comment>
<feature type="transmembrane region" description="Helical" evidence="11">
    <location>
        <begin position="106"/>
        <end position="127"/>
    </location>
</feature>
<keyword evidence="14" id="KW-1185">Reference proteome</keyword>
<feature type="region of interest" description="Disordered" evidence="10">
    <location>
        <begin position="258"/>
        <end position="279"/>
    </location>
</feature>
<evidence type="ECO:0000256" key="5">
    <source>
        <dbReference type="ARBA" id="ARBA00023040"/>
    </source>
</evidence>
<evidence type="ECO:0000313" key="13">
    <source>
        <dbReference type="EMBL" id="KAJ1525386.1"/>
    </source>
</evidence>
<feature type="transmembrane region" description="Helical" evidence="11">
    <location>
        <begin position="330"/>
        <end position="352"/>
    </location>
</feature>
<dbReference type="PANTHER" id="PTHR24243:SF230">
    <property type="entry name" value="G-PROTEIN COUPLED RECEPTORS FAMILY 1 PROFILE DOMAIN-CONTAINING PROTEIN"/>
    <property type="match status" value="1"/>
</dbReference>